<dbReference type="SUPFAM" id="SSF143503">
    <property type="entry name" value="PUG domain-like"/>
    <property type="match status" value="1"/>
</dbReference>
<evidence type="ECO:0000259" key="4">
    <source>
        <dbReference type="Pfam" id="PF09409"/>
    </source>
</evidence>
<dbReference type="Pfam" id="PF17733">
    <property type="entry name" value="KPWE_dom"/>
    <property type="match status" value="1"/>
</dbReference>
<accession>A0A6G0NVT1</accession>
<evidence type="ECO:0000256" key="2">
    <source>
        <dbReference type="SAM" id="Phobius"/>
    </source>
</evidence>
<dbReference type="PANTHER" id="PTHR36855:SF1">
    <property type="entry name" value="PEROXISOME MEMBRANE ANCHOR PROTEIN PEX14P N-TERMINAL DOMAIN-CONTAINING PROTEIN"/>
    <property type="match status" value="1"/>
</dbReference>
<dbReference type="InterPro" id="IPR018997">
    <property type="entry name" value="PUB_domain"/>
</dbReference>
<name>A0A6G0NVT1_9STRA</name>
<feature type="region of interest" description="Disordered" evidence="1">
    <location>
        <begin position="233"/>
        <end position="271"/>
    </location>
</feature>
<dbReference type="Gene3D" id="1.20.58.2190">
    <property type="match status" value="1"/>
</dbReference>
<evidence type="ECO:0000256" key="1">
    <source>
        <dbReference type="SAM" id="MobiDB-lite"/>
    </source>
</evidence>
<feature type="region of interest" description="Disordered" evidence="1">
    <location>
        <begin position="415"/>
        <end position="458"/>
    </location>
</feature>
<evidence type="ECO:0000313" key="6">
    <source>
        <dbReference type="EMBL" id="KAE9224468.1"/>
    </source>
</evidence>
<dbReference type="InterPro" id="IPR040554">
    <property type="entry name" value="KPWE_PEX14_dom"/>
</dbReference>
<feature type="compositionally biased region" description="Basic and acidic residues" evidence="1">
    <location>
        <begin position="241"/>
        <end position="256"/>
    </location>
</feature>
<evidence type="ECO:0000313" key="7">
    <source>
        <dbReference type="Proteomes" id="UP000476176"/>
    </source>
</evidence>
<reference evidence="6 7" key="1">
    <citation type="submission" date="2018-09" db="EMBL/GenBank/DDBJ databases">
        <title>Genomic investigation of the strawberry pathogen Phytophthora fragariae indicates pathogenicity is determined by transcriptional variation in three key races.</title>
        <authorList>
            <person name="Adams T.M."/>
            <person name="Armitage A.D."/>
            <person name="Sobczyk M.K."/>
            <person name="Bates H.J."/>
            <person name="Dunwell J.M."/>
            <person name="Nellist C.F."/>
            <person name="Harrison R.J."/>
        </authorList>
    </citation>
    <scope>NUCLEOTIDE SEQUENCE [LARGE SCALE GENOMIC DNA]</scope>
    <source>
        <strain evidence="6 7">BC-23</strain>
    </source>
</reference>
<dbReference type="Gene3D" id="1.10.10.10">
    <property type="entry name" value="Winged helix-like DNA-binding domain superfamily/Winged helix DNA-binding domain"/>
    <property type="match status" value="1"/>
</dbReference>
<keyword evidence="2" id="KW-1133">Transmembrane helix</keyword>
<dbReference type="InterPro" id="IPR006785">
    <property type="entry name" value="Pex14_N"/>
</dbReference>
<dbReference type="EMBL" id="QXGC01000690">
    <property type="protein sequence ID" value="KAE9224468.1"/>
    <property type="molecule type" value="Genomic_DNA"/>
</dbReference>
<dbReference type="InterPro" id="IPR036388">
    <property type="entry name" value="WH-like_DNA-bd_sf"/>
</dbReference>
<protein>
    <recommendedName>
        <fullName evidence="8">Peroxin-14</fullName>
    </recommendedName>
</protein>
<feature type="domain" description="PUB" evidence="4">
    <location>
        <begin position="301"/>
        <end position="360"/>
    </location>
</feature>
<comment type="caution">
    <text evidence="6">The sequence shown here is derived from an EMBL/GenBank/DDBJ whole genome shotgun (WGS) entry which is preliminary data.</text>
</comment>
<feature type="domain" description="Peroxisomal membrane protein PEX14-like KPWE" evidence="5">
    <location>
        <begin position="518"/>
        <end position="571"/>
    </location>
</feature>
<feature type="compositionally biased region" description="Low complexity" evidence="1">
    <location>
        <begin position="425"/>
        <end position="440"/>
    </location>
</feature>
<feature type="transmembrane region" description="Helical" evidence="2">
    <location>
        <begin position="98"/>
        <end position="119"/>
    </location>
</feature>
<organism evidence="6 7">
    <name type="scientific">Phytophthora fragariae</name>
    <dbReference type="NCBI Taxonomy" id="53985"/>
    <lineage>
        <taxon>Eukaryota</taxon>
        <taxon>Sar</taxon>
        <taxon>Stramenopiles</taxon>
        <taxon>Oomycota</taxon>
        <taxon>Peronosporomycetes</taxon>
        <taxon>Peronosporales</taxon>
        <taxon>Peronosporaceae</taxon>
        <taxon>Phytophthora</taxon>
    </lineage>
</organism>
<keyword evidence="2" id="KW-0812">Transmembrane</keyword>
<evidence type="ECO:0000259" key="5">
    <source>
        <dbReference type="Pfam" id="PF17733"/>
    </source>
</evidence>
<feature type="compositionally biased region" description="Low complexity" evidence="1">
    <location>
        <begin position="257"/>
        <end position="271"/>
    </location>
</feature>
<proteinExistence type="predicted"/>
<dbReference type="AlphaFoldDB" id="A0A6G0NVT1"/>
<dbReference type="Proteomes" id="UP000476176">
    <property type="component" value="Unassembled WGS sequence"/>
</dbReference>
<dbReference type="CDD" id="cd09212">
    <property type="entry name" value="PUB"/>
    <property type="match status" value="1"/>
</dbReference>
<dbReference type="Pfam" id="PF04695">
    <property type="entry name" value="Pex14_N"/>
    <property type="match status" value="1"/>
</dbReference>
<feature type="compositionally biased region" description="Polar residues" evidence="1">
    <location>
        <begin position="448"/>
        <end position="458"/>
    </location>
</feature>
<sequence length="749" mass="81261">MREEMVENGLKFLQHPSVQSTPLSERVSFLEGKGMTKEEIQEAIERHQNGGVSTSAASTAATQPVMQPMQQLATAAPMMMTAAAPMQMMQRRTMYPPYVRVLWTLSSLVGAASVLTFLWNYAVQSGYIPWLRPMPPLLEAAKMQEEKEREAKKDEALFAELTNVSSAIQKQTEELAKLSTSLDEKERDMRSKTLLTAQISSSLAEQSNAQSIAELKAEISTLKALLLSKKAGSAGDSDVNESVKESGDKVKKESGSESKTTVSSSVTVNPQQPPAAVAKVVSKAERMEKALKMLRTENSLEQLKLAAGILSMYVKNLVENPEVPRYRRISPGNANFKQKIEPLKHHEELLKSIGFETMGLNMEWKWYTASKTTGAFDENIAILRALLKALQSLTNPKSSSNLSLEEIAHASLEEFSAQQDKKQESVSSTTATVTTTTTTTEETRSTVANSAPSGPASTSLDAFMARLEQQTSVSNISNGGSNVAKALSNDVVADEEEEKMPVPVTKSISPTVTAGGPSYPESFKEVMDLIQKGETVPGIRDIEDKLSVDSSALLSQQTEAGEAAAAKPWEKIKAYERQRPLRLPPSSSVSATAELDAKSSAFALTPWCTRRMCLSLWSMRWKSRSVGGSSFWPTCDDAVRARKRANDSCVEGAMGRASASLASERAVNHLLCLSLEVHSRSSRSSRVASGRMADIAGSSVPWNKLRVLDIATGMEDPVICIEMLPAESRVLLEVDEGAHAAAGFSLVGA</sequence>
<gene>
    <name evidence="6" type="ORF">PF004_g12204</name>
</gene>
<dbReference type="PANTHER" id="PTHR36855">
    <property type="entry name" value="CHROMOSOME 10, WHOLE GENOME SHOTGUN SEQUENCE"/>
    <property type="match status" value="1"/>
</dbReference>
<feature type="domain" description="Peroxisome membrane anchor protein Pex14p N-terminal" evidence="3">
    <location>
        <begin position="2"/>
        <end position="46"/>
    </location>
</feature>
<evidence type="ECO:0000259" key="3">
    <source>
        <dbReference type="Pfam" id="PF04695"/>
    </source>
</evidence>
<dbReference type="Pfam" id="PF09409">
    <property type="entry name" value="PUB"/>
    <property type="match status" value="1"/>
</dbReference>
<dbReference type="InterPro" id="IPR036339">
    <property type="entry name" value="PUB-like_dom_sf"/>
</dbReference>
<keyword evidence="2" id="KW-0472">Membrane</keyword>
<evidence type="ECO:0008006" key="8">
    <source>
        <dbReference type="Google" id="ProtNLM"/>
    </source>
</evidence>